<gene>
    <name evidence="1" type="ORF">Vau01_047120</name>
</gene>
<reference evidence="1" key="1">
    <citation type="submission" date="2021-01" db="EMBL/GenBank/DDBJ databases">
        <title>Whole genome shotgun sequence of Virgisporangium aurantiacum NBRC 16421.</title>
        <authorList>
            <person name="Komaki H."/>
            <person name="Tamura T."/>
        </authorList>
    </citation>
    <scope>NUCLEOTIDE SEQUENCE</scope>
    <source>
        <strain evidence="1">NBRC 16421</strain>
    </source>
</reference>
<comment type="caution">
    <text evidence="1">The sequence shown here is derived from an EMBL/GenBank/DDBJ whole genome shotgun (WGS) entry which is preliminary data.</text>
</comment>
<dbReference type="Proteomes" id="UP000612585">
    <property type="component" value="Unassembled WGS sequence"/>
</dbReference>
<protein>
    <submittedName>
        <fullName evidence="1">Uncharacterized protein</fullName>
    </submittedName>
</protein>
<evidence type="ECO:0000313" key="1">
    <source>
        <dbReference type="EMBL" id="GIJ57196.1"/>
    </source>
</evidence>
<accession>A0A8J3Z456</accession>
<organism evidence="1 2">
    <name type="scientific">Virgisporangium aurantiacum</name>
    <dbReference type="NCBI Taxonomy" id="175570"/>
    <lineage>
        <taxon>Bacteria</taxon>
        <taxon>Bacillati</taxon>
        <taxon>Actinomycetota</taxon>
        <taxon>Actinomycetes</taxon>
        <taxon>Micromonosporales</taxon>
        <taxon>Micromonosporaceae</taxon>
        <taxon>Virgisporangium</taxon>
    </lineage>
</organism>
<keyword evidence="2" id="KW-1185">Reference proteome</keyword>
<dbReference type="EMBL" id="BOPG01000029">
    <property type="protein sequence ID" value="GIJ57196.1"/>
    <property type="molecule type" value="Genomic_DNA"/>
</dbReference>
<evidence type="ECO:0000313" key="2">
    <source>
        <dbReference type="Proteomes" id="UP000612585"/>
    </source>
</evidence>
<name>A0A8J3Z456_9ACTN</name>
<sequence>MKGLERIGERLLGRFVPKLDAQAACCGSCCDTGARRCSGGQAQKLMNCYTERFEGCYVYRQYWAYAGGAC</sequence>
<dbReference type="AlphaFoldDB" id="A0A8J3Z456"/>
<proteinExistence type="predicted"/>
<dbReference type="RefSeq" id="WP_203996334.1">
    <property type="nucleotide sequence ID" value="NZ_BOPG01000029.1"/>
</dbReference>